<dbReference type="GO" id="GO:0008112">
    <property type="term" value="F:nicotinamide N-methyltransferase activity"/>
    <property type="evidence" value="ECO:0007669"/>
    <property type="project" value="UniProtKB-EC"/>
</dbReference>
<proteinExistence type="predicted"/>
<keyword evidence="1" id="KW-0489">Methyltransferase</keyword>
<dbReference type="GO" id="GO:0032259">
    <property type="term" value="P:methylation"/>
    <property type="evidence" value="ECO:0007669"/>
    <property type="project" value="UniProtKB-KW"/>
</dbReference>
<dbReference type="Pfam" id="PF10294">
    <property type="entry name" value="Methyltransf_16"/>
    <property type="match status" value="1"/>
</dbReference>
<reference evidence="1" key="1">
    <citation type="submission" date="2023-03" db="EMBL/GenBank/DDBJ databases">
        <title>Mating type loci evolution in Malassezia.</title>
        <authorList>
            <person name="Coelho M.A."/>
        </authorList>
    </citation>
    <scope>NUCLEOTIDE SEQUENCE</scope>
    <source>
        <strain evidence="1">CBS 12830</strain>
    </source>
</reference>
<gene>
    <name evidence="1" type="ORF">MEQU1_000746</name>
</gene>
<evidence type="ECO:0000313" key="1">
    <source>
        <dbReference type="EMBL" id="WFD22084.1"/>
    </source>
</evidence>
<dbReference type="EC" id="2.1.1.1" evidence="1"/>
<dbReference type="Gene3D" id="3.40.50.150">
    <property type="entry name" value="Vaccinia Virus protein VP39"/>
    <property type="match status" value="1"/>
</dbReference>
<dbReference type="GO" id="GO:0005737">
    <property type="term" value="C:cytoplasm"/>
    <property type="evidence" value="ECO:0007669"/>
    <property type="project" value="TreeGrafter"/>
</dbReference>
<organism evidence="1 2">
    <name type="scientific">Malassezia equina</name>
    <dbReference type="NCBI Taxonomy" id="1381935"/>
    <lineage>
        <taxon>Eukaryota</taxon>
        <taxon>Fungi</taxon>
        <taxon>Dikarya</taxon>
        <taxon>Basidiomycota</taxon>
        <taxon>Ustilaginomycotina</taxon>
        <taxon>Malasseziomycetes</taxon>
        <taxon>Malasseziales</taxon>
        <taxon>Malasseziaceae</taxon>
        <taxon>Malassezia</taxon>
    </lineage>
</organism>
<dbReference type="EMBL" id="CP119900">
    <property type="protein sequence ID" value="WFD22084.1"/>
    <property type="molecule type" value="Genomic_DNA"/>
</dbReference>
<dbReference type="AlphaFoldDB" id="A0AAF0EBK2"/>
<evidence type="ECO:0000313" key="2">
    <source>
        <dbReference type="Proteomes" id="UP001214415"/>
    </source>
</evidence>
<protein>
    <submittedName>
        <fullName evidence="1">Nicotinamide N-methyltransferase</fullName>
        <ecNumber evidence="1">2.1.1.1</ecNumber>
    </submittedName>
</protein>
<keyword evidence="2" id="KW-1185">Reference proteome</keyword>
<accession>A0AAF0EBK2</accession>
<keyword evidence="1" id="KW-0808">Transferase</keyword>
<dbReference type="CDD" id="cd02440">
    <property type="entry name" value="AdoMet_MTases"/>
    <property type="match status" value="1"/>
</dbReference>
<dbReference type="Proteomes" id="UP001214415">
    <property type="component" value="Chromosome 1"/>
</dbReference>
<dbReference type="InterPro" id="IPR019410">
    <property type="entry name" value="Methyltransf_16"/>
</dbReference>
<dbReference type="SUPFAM" id="SSF53335">
    <property type="entry name" value="S-adenosyl-L-methionine-dependent methyltransferases"/>
    <property type="match status" value="1"/>
</dbReference>
<name>A0AAF0EBK2_9BASI</name>
<sequence length="310" mass="34186">MRTDVAPSFGRPGSVLHYRLKRPDASVLNDEAPVLPIMIPETTIYMLFAHRQWRAGMLLADAIFADLIPVDDQWVLELGAGTGLPALSAALTRHPRKVVVTDYDDAAIVQALRTNAANCADANPKKTMAPLTVAGHTWGHRIDDVLDLLPCTPKEPSPHFDVLLLADCVWERFSHDILLKSITHLLERTPSARIYMVAGLHTGRSTLVQFFRRALEAGLQLVPLPKLEEWPPLCEGELASDPALPGSQHVLEVEVGGDWDESASPRKGPCLTGARRPFRTVRPTATADDETIQQRNHWLTVSSMAWSHCG</sequence>
<dbReference type="PANTHER" id="PTHR14614:SF104">
    <property type="entry name" value="N-METHYLTRANSFERASE, PUTATIVE (AFU_ORTHOLOGUE AFUA_1G17750)-RELATED"/>
    <property type="match status" value="1"/>
</dbReference>
<dbReference type="PANTHER" id="PTHR14614">
    <property type="entry name" value="HEPATOCELLULAR CARCINOMA-ASSOCIATED ANTIGEN"/>
    <property type="match status" value="1"/>
</dbReference>
<dbReference type="InterPro" id="IPR029063">
    <property type="entry name" value="SAM-dependent_MTases_sf"/>
</dbReference>